<keyword evidence="1" id="KW-1133">Transmembrane helix</keyword>
<evidence type="ECO:0000313" key="2">
    <source>
        <dbReference type="EMBL" id="KGL67176.1"/>
    </source>
</evidence>
<comment type="caution">
    <text evidence="2">The sequence shown here is derived from an EMBL/GenBank/DDBJ whole genome shotgun (WGS) entry which is preliminary data.</text>
</comment>
<keyword evidence="1" id="KW-0472">Membrane</keyword>
<feature type="transmembrane region" description="Helical" evidence="1">
    <location>
        <begin position="31"/>
        <end position="49"/>
    </location>
</feature>
<proteinExistence type="predicted"/>
<evidence type="ECO:0000313" key="3">
    <source>
        <dbReference type="Proteomes" id="UP000030001"/>
    </source>
</evidence>
<keyword evidence="1" id="KW-0812">Transmembrane</keyword>
<dbReference type="AlphaFoldDB" id="A0A099YCM4"/>
<dbReference type="Proteomes" id="UP000030001">
    <property type="component" value="Unassembled WGS sequence"/>
</dbReference>
<protein>
    <submittedName>
        <fullName evidence="2">Uncharacterized protein</fullName>
    </submittedName>
</protein>
<feature type="transmembrane region" description="Helical" evidence="1">
    <location>
        <begin position="5"/>
        <end position="25"/>
    </location>
</feature>
<reference evidence="2 3" key="1">
    <citation type="submission" date="2014-09" db="EMBL/GenBank/DDBJ databases">
        <title>Lactobacillus mucosae CRL573 Genome Sequencing.</title>
        <authorList>
            <person name="Bleckwedel J."/>
            <person name="Teran L.C."/>
            <person name="Bonacina J."/>
            <person name="Saavedra L."/>
            <person name="Mozzi F.B."/>
            <person name="Raya R.R."/>
        </authorList>
    </citation>
    <scope>NUCLEOTIDE SEQUENCE [LARGE SCALE GENOMIC DNA]</scope>
    <source>
        <strain evidence="2 3">CRL573</strain>
    </source>
</reference>
<organism evidence="2 3">
    <name type="scientific">Limosilactobacillus mucosae</name>
    <name type="common">Lactobacillus mucosae</name>
    <dbReference type="NCBI Taxonomy" id="97478"/>
    <lineage>
        <taxon>Bacteria</taxon>
        <taxon>Bacillati</taxon>
        <taxon>Bacillota</taxon>
        <taxon>Bacilli</taxon>
        <taxon>Lactobacillales</taxon>
        <taxon>Lactobacillaceae</taxon>
        <taxon>Limosilactobacillus</taxon>
    </lineage>
</organism>
<name>A0A099YCM4_LIMMU</name>
<accession>A0A099YCM4</accession>
<gene>
    <name evidence="2" type="ORF">LX03_03435</name>
</gene>
<sequence length="78" mass="8642">MIDKILNRVLIAESAALAVIATWAWCTGHLYTAFLTSISPMVVVAWWLFDKLGLMGALFGDAFENEKNAIAKRNDAQK</sequence>
<dbReference type="EMBL" id="JROC01000027">
    <property type="protein sequence ID" value="KGL67176.1"/>
    <property type="molecule type" value="Genomic_DNA"/>
</dbReference>
<evidence type="ECO:0000256" key="1">
    <source>
        <dbReference type="SAM" id="Phobius"/>
    </source>
</evidence>